<dbReference type="PROSITE" id="PS50901">
    <property type="entry name" value="FTSK"/>
    <property type="match status" value="1"/>
</dbReference>
<evidence type="ECO:0000259" key="17">
    <source>
        <dbReference type="PROSITE" id="PS50901"/>
    </source>
</evidence>
<dbReference type="InterPro" id="IPR027417">
    <property type="entry name" value="P-loop_NTPase"/>
</dbReference>
<comment type="subcellular location">
    <subcellularLocation>
        <location evidence="1">Cell membrane</location>
        <topology evidence="1">Multi-pass membrane protein</topology>
    </subcellularLocation>
</comment>
<dbReference type="HOGENOM" id="CLU_001981_9_7_7"/>
<dbReference type="SMART" id="SM00382">
    <property type="entry name" value="AAA"/>
    <property type="match status" value="1"/>
</dbReference>
<comment type="subunit">
    <text evidence="13">Homohexamer. Forms a ring that surrounds DNA.</text>
</comment>
<feature type="region of interest" description="Disordered" evidence="15">
    <location>
        <begin position="209"/>
        <end position="244"/>
    </location>
</feature>
<dbReference type="SUPFAM" id="SSF46785">
    <property type="entry name" value="Winged helix' DNA-binding domain"/>
    <property type="match status" value="1"/>
</dbReference>
<comment type="similarity">
    <text evidence="2">Belongs to the FtsK/SpoIIIE/SftA family.</text>
</comment>
<keyword evidence="4 18" id="KW-0132">Cell division</keyword>
<keyword evidence="5 16" id="KW-0812">Transmembrane</keyword>
<dbReference type="GO" id="GO:0005524">
    <property type="term" value="F:ATP binding"/>
    <property type="evidence" value="ECO:0007669"/>
    <property type="project" value="UniProtKB-UniRule"/>
</dbReference>
<evidence type="ECO:0000256" key="5">
    <source>
        <dbReference type="ARBA" id="ARBA00022692"/>
    </source>
</evidence>
<evidence type="ECO:0000256" key="1">
    <source>
        <dbReference type="ARBA" id="ARBA00004651"/>
    </source>
</evidence>
<dbReference type="GO" id="GO:0003677">
    <property type="term" value="F:DNA binding"/>
    <property type="evidence" value="ECO:0007669"/>
    <property type="project" value="UniProtKB-KW"/>
</dbReference>
<evidence type="ECO:0000256" key="8">
    <source>
        <dbReference type="ARBA" id="ARBA00022840"/>
    </source>
</evidence>
<dbReference type="FunCoup" id="Q2LQ67">
    <property type="interactions" value="113"/>
</dbReference>
<evidence type="ECO:0000256" key="12">
    <source>
        <dbReference type="ARBA" id="ARBA00023306"/>
    </source>
</evidence>
<proteinExistence type="inferred from homology"/>
<feature type="transmembrane region" description="Helical" evidence="16">
    <location>
        <begin position="151"/>
        <end position="173"/>
    </location>
</feature>
<dbReference type="SUPFAM" id="SSF52540">
    <property type="entry name" value="P-loop containing nucleoside triphosphate hydrolases"/>
    <property type="match status" value="1"/>
</dbReference>
<dbReference type="STRING" id="56780.SYN_01274"/>
<dbReference type="Pfam" id="PF09397">
    <property type="entry name" value="FtsK_gamma"/>
    <property type="match status" value="1"/>
</dbReference>
<reference evidence="18 19" key="1">
    <citation type="journal article" date="2007" name="Proc. Natl. Acad. Sci. U.S.A.">
        <title>The genome of Syntrophus aciditrophicus: life at the thermodynamic limit of microbial growth.</title>
        <authorList>
            <person name="McInerney M.J."/>
            <person name="Rohlin L."/>
            <person name="Mouttaki H."/>
            <person name="Kim U."/>
            <person name="Krupp R.S."/>
            <person name="Rios-Hernandez L."/>
            <person name="Sieber J."/>
            <person name="Struchtemeyer C.G."/>
            <person name="Bhattacharyya A."/>
            <person name="Campbell J.W."/>
            <person name="Gunsalus R.P."/>
        </authorList>
    </citation>
    <scope>NUCLEOTIDE SEQUENCE [LARGE SCALE GENOMIC DNA]</scope>
    <source>
        <strain evidence="18 19">SB</strain>
    </source>
</reference>
<keyword evidence="7" id="KW-0159">Chromosome partition</keyword>
<keyword evidence="8 14" id="KW-0067">ATP-binding</keyword>
<gene>
    <name evidence="18" type="ORF">SYN_01274</name>
</gene>
<dbReference type="Gene3D" id="1.10.10.10">
    <property type="entry name" value="Winged helix-like DNA-binding domain superfamily/Winged helix DNA-binding domain"/>
    <property type="match status" value="1"/>
</dbReference>
<dbReference type="KEGG" id="sat:SYN_01274"/>
<evidence type="ECO:0000256" key="4">
    <source>
        <dbReference type="ARBA" id="ARBA00022618"/>
    </source>
</evidence>
<keyword evidence="12" id="KW-0131">Cell cycle</keyword>
<evidence type="ECO:0000256" key="9">
    <source>
        <dbReference type="ARBA" id="ARBA00022989"/>
    </source>
</evidence>
<evidence type="ECO:0000256" key="7">
    <source>
        <dbReference type="ARBA" id="ARBA00022829"/>
    </source>
</evidence>
<dbReference type="InterPro" id="IPR002543">
    <property type="entry name" value="FtsK_dom"/>
</dbReference>
<dbReference type="Gene3D" id="3.40.50.300">
    <property type="entry name" value="P-loop containing nucleotide triphosphate hydrolases"/>
    <property type="match status" value="1"/>
</dbReference>
<evidence type="ECO:0000313" key="18">
    <source>
        <dbReference type="EMBL" id="ABC76150.1"/>
    </source>
</evidence>
<evidence type="ECO:0000256" key="16">
    <source>
        <dbReference type="SAM" id="Phobius"/>
    </source>
</evidence>
<dbReference type="InterPro" id="IPR025199">
    <property type="entry name" value="FtsK_4TM"/>
</dbReference>
<evidence type="ECO:0000256" key="15">
    <source>
        <dbReference type="SAM" id="MobiDB-lite"/>
    </source>
</evidence>
<evidence type="ECO:0000256" key="13">
    <source>
        <dbReference type="ARBA" id="ARBA00025923"/>
    </source>
</evidence>
<evidence type="ECO:0000256" key="10">
    <source>
        <dbReference type="ARBA" id="ARBA00023125"/>
    </source>
</evidence>
<evidence type="ECO:0000256" key="6">
    <source>
        <dbReference type="ARBA" id="ARBA00022741"/>
    </source>
</evidence>
<dbReference type="GO" id="GO:0005886">
    <property type="term" value="C:plasma membrane"/>
    <property type="evidence" value="ECO:0007669"/>
    <property type="project" value="UniProtKB-SubCell"/>
</dbReference>
<evidence type="ECO:0000256" key="11">
    <source>
        <dbReference type="ARBA" id="ARBA00023136"/>
    </source>
</evidence>
<dbReference type="Gene3D" id="3.30.980.40">
    <property type="match status" value="1"/>
</dbReference>
<dbReference type="GO" id="GO:0007059">
    <property type="term" value="P:chromosome segregation"/>
    <property type="evidence" value="ECO:0007669"/>
    <property type="project" value="UniProtKB-KW"/>
</dbReference>
<dbReference type="CDD" id="cd01127">
    <property type="entry name" value="TrwB_TraG_TraD_VirD4"/>
    <property type="match status" value="1"/>
</dbReference>
<dbReference type="InterPro" id="IPR041027">
    <property type="entry name" value="FtsK_alpha"/>
</dbReference>
<dbReference type="InParanoid" id="Q2LQ67"/>
<feature type="transmembrane region" description="Helical" evidence="16">
    <location>
        <begin position="107"/>
        <end position="131"/>
    </location>
</feature>
<dbReference type="Pfam" id="PF17854">
    <property type="entry name" value="FtsK_alpha"/>
    <property type="match status" value="1"/>
</dbReference>
<sequence>MKNNSSNHNKPSRSSWNHEIHGVISLTAALFLLLCLFSWSPQDPSFTHFVPTEGPVHNLIGRFGSYLADTLIRLFGLGIFLLPAGLLLISVLHFIRPDIKSGKAGVFGFLAVMTAFCGLLSLLAPEFFIFGVSLRSGGLLGEGLTSLLSSWFGSAGAFILLFVTLTLSLMILFRFSLLSTGNHLKAGMTAGGQALMRLFRKGKPLLAEKKEKSPRISTQKTVSQTATAKEPPPEPALPIHPPHRGAYTLPPLSLLDFKERKDTKIRKDALLANSRTVEKTLADFGVEGKVVEVQPGPVVTLYELEPAPGVKINRITTLSDDLALALKAPSIRIMAPIPGKAAVGIEIPNGNRETVYLREVLDSDAFQESRLVLPIALGKDIVGVPMVTDLTRMPHLLIAGTTGSGKSVSLNAMICSILLKAAPEEVKFLMIDPKRLELSSYEGIPHLLHPVVVNPKKAAQVLKWAVEEMERRYQLIAAAGVKNIDSYNKAVPAVPQQQPLPGLMPSGQVSQDSPSKLPYIVIIIDELADLMMVAQKNVEDSLTRLAQMARAAGIHLMLATQRPSVDVITGLIKANFPTRISFQVSSKVDSRTILDQQGAESLLGSGDMLFIPPGSARMTRIHGAFVSDREIERITEYIKQQAQPTYDESISQYEVDADSKEAEKGDEDFDEKYDEAVELVTDLGQASISLVQRYMKIGYNRAARLIERMEAEGIVGPSDGAKPRKVLVGKMPR</sequence>
<organism evidence="18 19">
    <name type="scientific">Syntrophus aciditrophicus (strain SB)</name>
    <dbReference type="NCBI Taxonomy" id="56780"/>
    <lineage>
        <taxon>Bacteria</taxon>
        <taxon>Pseudomonadati</taxon>
        <taxon>Thermodesulfobacteriota</taxon>
        <taxon>Syntrophia</taxon>
        <taxon>Syntrophales</taxon>
        <taxon>Syntrophaceae</taxon>
        <taxon>Syntrophus</taxon>
    </lineage>
</organism>
<keyword evidence="9 16" id="KW-1133">Transmembrane helix</keyword>
<dbReference type="Pfam" id="PF13491">
    <property type="entry name" value="FtsK_4TM"/>
    <property type="match status" value="1"/>
</dbReference>
<feature type="transmembrane region" description="Helical" evidence="16">
    <location>
        <begin position="20"/>
        <end position="39"/>
    </location>
</feature>
<feature type="compositionally biased region" description="Polar residues" evidence="15">
    <location>
        <begin position="215"/>
        <end position="227"/>
    </location>
</feature>
<keyword evidence="11 16" id="KW-0472">Membrane</keyword>
<name>Q2LQ67_SYNAS</name>
<evidence type="ECO:0000256" key="14">
    <source>
        <dbReference type="PROSITE-ProRule" id="PRU00289"/>
    </source>
</evidence>
<dbReference type="AlphaFoldDB" id="Q2LQ67"/>
<dbReference type="InterPro" id="IPR003593">
    <property type="entry name" value="AAA+_ATPase"/>
</dbReference>
<keyword evidence="19" id="KW-1185">Reference proteome</keyword>
<dbReference type="Pfam" id="PF01580">
    <property type="entry name" value="FtsK_SpoIIIE"/>
    <property type="match status" value="1"/>
</dbReference>
<dbReference type="SMART" id="SM00843">
    <property type="entry name" value="Ftsk_gamma"/>
    <property type="match status" value="1"/>
</dbReference>
<dbReference type="EMBL" id="CP000252">
    <property type="protein sequence ID" value="ABC76150.1"/>
    <property type="molecule type" value="Genomic_DNA"/>
</dbReference>
<dbReference type="InterPro" id="IPR050206">
    <property type="entry name" value="FtsK/SpoIIIE/SftA"/>
</dbReference>
<dbReference type="InterPro" id="IPR036388">
    <property type="entry name" value="WH-like_DNA-bd_sf"/>
</dbReference>
<protein>
    <submittedName>
        <fullName evidence="18">Cell division protein</fullName>
    </submittedName>
</protein>
<dbReference type="eggNOG" id="COG1674">
    <property type="taxonomic scope" value="Bacteria"/>
</dbReference>
<dbReference type="PANTHER" id="PTHR22683:SF41">
    <property type="entry name" value="DNA TRANSLOCASE FTSK"/>
    <property type="match status" value="1"/>
</dbReference>
<evidence type="ECO:0000256" key="2">
    <source>
        <dbReference type="ARBA" id="ARBA00006474"/>
    </source>
</evidence>
<dbReference type="OrthoDB" id="9807790at2"/>
<dbReference type="InterPro" id="IPR018541">
    <property type="entry name" value="Ftsk_gamma"/>
</dbReference>
<keyword evidence="6 14" id="KW-0547">Nucleotide-binding</keyword>
<keyword evidence="3" id="KW-1003">Cell membrane</keyword>
<feature type="transmembrane region" description="Helical" evidence="16">
    <location>
        <begin position="71"/>
        <end position="95"/>
    </location>
</feature>
<evidence type="ECO:0000313" key="19">
    <source>
        <dbReference type="Proteomes" id="UP000001933"/>
    </source>
</evidence>
<dbReference type="Proteomes" id="UP000001933">
    <property type="component" value="Chromosome"/>
</dbReference>
<dbReference type="PANTHER" id="PTHR22683">
    <property type="entry name" value="SPORULATION PROTEIN RELATED"/>
    <property type="match status" value="1"/>
</dbReference>
<dbReference type="RefSeq" id="WP_011416184.1">
    <property type="nucleotide sequence ID" value="NC_007759.1"/>
</dbReference>
<evidence type="ECO:0000256" key="3">
    <source>
        <dbReference type="ARBA" id="ARBA00022475"/>
    </source>
</evidence>
<feature type="domain" description="FtsK" evidence="17">
    <location>
        <begin position="383"/>
        <end position="591"/>
    </location>
</feature>
<dbReference type="GO" id="GO:0051301">
    <property type="term" value="P:cell division"/>
    <property type="evidence" value="ECO:0007669"/>
    <property type="project" value="UniProtKB-KW"/>
</dbReference>
<keyword evidence="10" id="KW-0238">DNA-binding</keyword>
<feature type="binding site" evidence="14">
    <location>
        <begin position="400"/>
        <end position="407"/>
    </location>
    <ligand>
        <name>ATP</name>
        <dbReference type="ChEBI" id="CHEBI:30616"/>
    </ligand>
</feature>
<accession>Q2LQ67</accession>
<dbReference type="InterPro" id="IPR036390">
    <property type="entry name" value="WH_DNA-bd_sf"/>
</dbReference>